<dbReference type="Proteomes" id="UP000325577">
    <property type="component" value="Linkage Group LG11"/>
</dbReference>
<organism evidence="2 3">
    <name type="scientific">Nyssa sinensis</name>
    <dbReference type="NCBI Taxonomy" id="561372"/>
    <lineage>
        <taxon>Eukaryota</taxon>
        <taxon>Viridiplantae</taxon>
        <taxon>Streptophyta</taxon>
        <taxon>Embryophyta</taxon>
        <taxon>Tracheophyta</taxon>
        <taxon>Spermatophyta</taxon>
        <taxon>Magnoliopsida</taxon>
        <taxon>eudicotyledons</taxon>
        <taxon>Gunneridae</taxon>
        <taxon>Pentapetalae</taxon>
        <taxon>asterids</taxon>
        <taxon>Cornales</taxon>
        <taxon>Nyssaceae</taxon>
        <taxon>Nyssa</taxon>
    </lineage>
</organism>
<dbReference type="EMBL" id="CM018034">
    <property type="protein sequence ID" value="KAA8544394.1"/>
    <property type="molecule type" value="Genomic_DNA"/>
</dbReference>
<proteinExistence type="predicted"/>
<accession>A0A5J5BP40</accession>
<feature type="transmembrane region" description="Helical" evidence="1">
    <location>
        <begin position="282"/>
        <end position="301"/>
    </location>
</feature>
<name>A0A5J5BP40_9ASTE</name>
<evidence type="ECO:0000256" key="1">
    <source>
        <dbReference type="SAM" id="Phobius"/>
    </source>
</evidence>
<keyword evidence="1" id="KW-0812">Transmembrane</keyword>
<evidence type="ECO:0000313" key="2">
    <source>
        <dbReference type="EMBL" id="KAA8544394.1"/>
    </source>
</evidence>
<evidence type="ECO:0000313" key="3">
    <source>
        <dbReference type="Proteomes" id="UP000325577"/>
    </source>
</evidence>
<dbReference type="OrthoDB" id="542764at2759"/>
<sequence length="307" mass="33878">MAIASRVFKLESELRQRAVGGDRGFCDDEWEFKDGHVMLGVGWFELQFQIVGECEYCRSAAAPTVQDGLSLVRNLNTGLVDVILEWICRSELKSTWQELDKRHPIKMICAADIKVRQEELVKDRVYDFLAGLDDGFDKVCSDLLRMNPLLGLEESFAYVCLEAQCQTTMLGSWGDVGDPSVAMVSKAPAIMAPLNFSLCSLTSLHGQIPTKLEIPILSTCFSELQLIQPAKLFFHPILLLTGFDRPLDTQTFLVTISVLTAIALSLSLGLKGDPVPCERCAGNGNLLFSLILIFVLMLGGFEGSGDY</sequence>
<keyword evidence="1" id="KW-1133">Transmembrane helix</keyword>
<dbReference type="AlphaFoldDB" id="A0A5J5BP40"/>
<feature type="transmembrane region" description="Helical" evidence="1">
    <location>
        <begin position="252"/>
        <end position="270"/>
    </location>
</feature>
<protein>
    <submittedName>
        <fullName evidence="2">Uncharacterized protein</fullName>
    </submittedName>
</protein>
<reference evidence="2 3" key="1">
    <citation type="submission" date="2019-09" db="EMBL/GenBank/DDBJ databases">
        <title>A chromosome-level genome assembly of the Chinese tupelo Nyssa sinensis.</title>
        <authorList>
            <person name="Yang X."/>
            <person name="Kang M."/>
            <person name="Yang Y."/>
            <person name="Xiong H."/>
            <person name="Wang M."/>
            <person name="Zhang Z."/>
            <person name="Wang Z."/>
            <person name="Wu H."/>
            <person name="Ma T."/>
            <person name="Liu J."/>
            <person name="Xi Z."/>
        </authorList>
    </citation>
    <scope>NUCLEOTIDE SEQUENCE [LARGE SCALE GENOMIC DNA]</scope>
    <source>
        <strain evidence="2">J267</strain>
        <tissue evidence="2">Leaf</tissue>
    </source>
</reference>
<gene>
    <name evidence="2" type="ORF">F0562_022406</name>
</gene>
<keyword evidence="1" id="KW-0472">Membrane</keyword>
<keyword evidence="3" id="KW-1185">Reference proteome</keyword>